<evidence type="ECO:0008006" key="4">
    <source>
        <dbReference type="Google" id="ProtNLM"/>
    </source>
</evidence>
<evidence type="ECO:0000313" key="3">
    <source>
        <dbReference type="Proteomes" id="UP001465976"/>
    </source>
</evidence>
<reference evidence="2 3" key="1">
    <citation type="submission" date="2024-02" db="EMBL/GenBank/DDBJ databases">
        <title>A draft genome for the cacao thread blight pathogen Marasmius crinis-equi.</title>
        <authorList>
            <person name="Cohen S.P."/>
            <person name="Baruah I.K."/>
            <person name="Amoako-Attah I."/>
            <person name="Bukari Y."/>
            <person name="Meinhardt L.W."/>
            <person name="Bailey B.A."/>
        </authorList>
    </citation>
    <scope>NUCLEOTIDE SEQUENCE [LARGE SCALE GENOMIC DNA]</scope>
    <source>
        <strain evidence="2 3">GH-76</strain>
    </source>
</reference>
<gene>
    <name evidence="2" type="ORF">V5O48_018114</name>
</gene>
<proteinExistence type="predicted"/>
<accession>A0ABR3EM35</accession>
<feature type="transmembrane region" description="Helical" evidence="1">
    <location>
        <begin position="138"/>
        <end position="157"/>
    </location>
</feature>
<keyword evidence="1" id="KW-0472">Membrane</keyword>
<protein>
    <recommendedName>
        <fullName evidence="4">Transmembrane protein</fullName>
    </recommendedName>
</protein>
<keyword evidence="1" id="KW-1133">Transmembrane helix</keyword>
<feature type="transmembrane region" description="Helical" evidence="1">
    <location>
        <begin position="66"/>
        <end position="88"/>
    </location>
</feature>
<dbReference type="EMBL" id="JBAHYK010003096">
    <property type="protein sequence ID" value="KAL0563943.1"/>
    <property type="molecule type" value="Genomic_DNA"/>
</dbReference>
<feature type="non-terminal residue" evidence="2">
    <location>
        <position position="1"/>
    </location>
</feature>
<feature type="transmembrane region" description="Helical" evidence="1">
    <location>
        <begin position="478"/>
        <end position="501"/>
    </location>
</feature>
<keyword evidence="1" id="KW-0812">Transmembrane</keyword>
<comment type="caution">
    <text evidence="2">The sequence shown here is derived from an EMBL/GenBank/DDBJ whole genome shotgun (WGS) entry which is preliminary data.</text>
</comment>
<name>A0ABR3EM35_9AGAR</name>
<feature type="transmembrane region" description="Helical" evidence="1">
    <location>
        <begin position="24"/>
        <end position="46"/>
    </location>
</feature>
<keyword evidence="3" id="KW-1185">Reference proteome</keyword>
<dbReference type="Proteomes" id="UP001465976">
    <property type="component" value="Unassembled WGS sequence"/>
</dbReference>
<evidence type="ECO:0000313" key="2">
    <source>
        <dbReference type="EMBL" id="KAL0563943.1"/>
    </source>
</evidence>
<organism evidence="2 3">
    <name type="scientific">Marasmius crinis-equi</name>
    <dbReference type="NCBI Taxonomy" id="585013"/>
    <lineage>
        <taxon>Eukaryota</taxon>
        <taxon>Fungi</taxon>
        <taxon>Dikarya</taxon>
        <taxon>Basidiomycota</taxon>
        <taxon>Agaricomycotina</taxon>
        <taxon>Agaricomycetes</taxon>
        <taxon>Agaricomycetidae</taxon>
        <taxon>Agaricales</taxon>
        <taxon>Marasmiineae</taxon>
        <taxon>Marasmiaceae</taxon>
        <taxon>Marasmius</taxon>
    </lineage>
</organism>
<evidence type="ECO:0000256" key="1">
    <source>
        <dbReference type="SAM" id="Phobius"/>
    </source>
</evidence>
<sequence length="564" mass="61904">IPHASIECKDNTGRPKQQIHPLSLILLILWAIFTIGLLCLLEVAVAHGPGSAGEDNNFDPPWTFTTLPTILLTVFTQAHIPITAFHLARIAVSALQNPNTTPNSWAELFWLADQEWMGPVGIVKTTLLSIHSRTRASFIYILFATTCAIALVTPVLLSQAYQVQQVLVTASHEIQLSAVSFRPINFMEGLVSQAPVGLASWETGLSVTDMYNASLFTPKDQPRNTTLHPQDFFFGSDIGNASVILPGFRLQGNCGALNVPDPIFSSDNLTIQMDIFQEYCSQLGHDTSNITLGANFTASDDAKLTLFVCNRLAVESLPSSETGIFLYQYYSTPSAISPVKMHGLIQCNSTLSAGTANLSGVDHTYTHFITQQNMTESISYPLYSFTGSLFILRNHFGTDPLTMPFISAPVFRALGLEPHLPDTDTLPNPPSPLTISEGLWMGVLHHVASFANILKEPNQVFNASIPRNVALYTRNTPYAVAAYVMLILWLTLLAVATAWSYRRTFSPSLNSYVAAELIHRERFLLEDVPVGAAGDNDRLKASFKPLGLCSDMELAQELKRRSTT</sequence>